<name>X1BUS5_9ZZZZ</name>
<protein>
    <recommendedName>
        <fullName evidence="1">ERCC4 domain-containing protein</fullName>
    </recommendedName>
</protein>
<dbReference type="SUPFAM" id="SSF52980">
    <property type="entry name" value="Restriction endonuclease-like"/>
    <property type="match status" value="1"/>
</dbReference>
<feature type="non-terminal residue" evidence="2">
    <location>
        <position position="1"/>
    </location>
</feature>
<proteinExistence type="predicted"/>
<accession>X1BUS5</accession>
<dbReference type="InterPro" id="IPR006166">
    <property type="entry name" value="ERCC4_domain"/>
</dbReference>
<dbReference type="GO" id="GO:0004518">
    <property type="term" value="F:nuclease activity"/>
    <property type="evidence" value="ECO:0007669"/>
    <property type="project" value="InterPro"/>
</dbReference>
<dbReference type="Pfam" id="PF02732">
    <property type="entry name" value="ERCC4"/>
    <property type="match status" value="1"/>
</dbReference>
<comment type="caution">
    <text evidence="2">The sequence shown here is derived from an EMBL/GenBank/DDBJ whole genome shotgun (WGS) entry which is preliminary data.</text>
</comment>
<reference evidence="2" key="1">
    <citation type="journal article" date="2014" name="Front. Microbiol.">
        <title>High frequency of phylogenetically diverse reductive dehalogenase-homologous genes in deep subseafloor sedimentary metagenomes.</title>
        <authorList>
            <person name="Kawai M."/>
            <person name="Futagami T."/>
            <person name="Toyoda A."/>
            <person name="Takaki Y."/>
            <person name="Nishi S."/>
            <person name="Hori S."/>
            <person name="Arai W."/>
            <person name="Tsubouchi T."/>
            <person name="Morono Y."/>
            <person name="Uchiyama I."/>
            <person name="Ito T."/>
            <person name="Fujiyama A."/>
            <person name="Inagaki F."/>
            <person name="Takami H."/>
        </authorList>
    </citation>
    <scope>NUCLEOTIDE SEQUENCE</scope>
    <source>
        <strain evidence="2">Expedition CK06-06</strain>
    </source>
</reference>
<dbReference type="GO" id="GO:0003677">
    <property type="term" value="F:DNA binding"/>
    <property type="evidence" value="ECO:0007669"/>
    <property type="project" value="InterPro"/>
</dbReference>
<evidence type="ECO:0000313" key="2">
    <source>
        <dbReference type="EMBL" id="GAG87933.1"/>
    </source>
</evidence>
<organism evidence="2">
    <name type="scientific">marine sediment metagenome</name>
    <dbReference type="NCBI Taxonomy" id="412755"/>
    <lineage>
        <taxon>unclassified sequences</taxon>
        <taxon>metagenomes</taxon>
        <taxon>ecological metagenomes</taxon>
    </lineage>
</organism>
<sequence length="142" mass="16143">VRIHSNEKYPWRFPGAVTERGTISAGDYALIDGYEMLAVVERKTLDNLLADFGIMPVLHQRLAELAAHDNHALVIEAPYADLLSPKKIHHYNPSFCAKAIAELYALHPHLRIVFCANRKVANEWTRHFFAAVWGLRQANEVQ</sequence>
<dbReference type="EMBL" id="BART01013000">
    <property type="protein sequence ID" value="GAG87933.1"/>
    <property type="molecule type" value="Genomic_DNA"/>
</dbReference>
<dbReference type="AlphaFoldDB" id="X1BUS5"/>
<evidence type="ECO:0000259" key="1">
    <source>
        <dbReference type="Pfam" id="PF02732"/>
    </source>
</evidence>
<dbReference type="GO" id="GO:0006259">
    <property type="term" value="P:DNA metabolic process"/>
    <property type="evidence" value="ECO:0007669"/>
    <property type="project" value="UniProtKB-ARBA"/>
</dbReference>
<dbReference type="InterPro" id="IPR011335">
    <property type="entry name" value="Restrct_endonuc-II-like"/>
</dbReference>
<gene>
    <name evidence="2" type="ORF">S01H4_26838</name>
</gene>
<dbReference type="Gene3D" id="3.40.50.10130">
    <property type="match status" value="1"/>
</dbReference>
<feature type="domain" description="ERCC4" evidence="1">
    <location>
        <begin position="15"/>
        <end position="127"/>
    </location>
</feature>